<organism evidence="3">
    <name type="scientific">Streptomyces sp. SH-62</name>
    <dbReference type="NCBI Taxonomy" id="1629707"/>
    <lineage>
        <taxon>Bacteria</taxon>
        <taxon>Bacillati</taxon>
        <taxon>Actinomycetota</taxon>
        <taxon>Actinomycetes</taxon>
        <taxon>Kitasatosporales</taxon>
        <taxon>Streptomycetaceae</taxon>
        <taxon>Streptomyces</taxon>
    </lineage>
</organism>
<keyword evidence="3" id="KW-0436">Ligase</keyword>
<dbReference type="InterPro" id="IPR045851">
    <property type="entry name" value="AMP-bd_C_sf"/>
</dbReference>
<dbReference type="InterPro" id="IPR020845">
    <property type="entry name" value="AMP-binding_CS"/>
</dbReference>
<protein>
    <submittedName>
        <fullName evidence="3">Putative acyl-CoA ligase</fullName>
    </submittedName>
</protein>
<dbReference type="PANTHER" id="PTHR43767:SF1">
    <property type="entry name" value="NONRIBOSOMAL PEPTIDE SYNTHASE PES1 (EUROFUNG)-RELATED"/>
    <property type="match status" value="1"/>
</dbReference>
<proteinExistence type="predicted"/>
<feature type="domain" description="AMP-binding enzyme C-terminal" evidence="2">
    <location>
        <begin position="464"/>
        <end position="541"/>
    </location>
</feature>
<dbReference type="PANTHER" id="PTHR43767">
    <property type="entry name" value="LONG-CHAIN-FATTY-ACID--COA LIGASE"/>
    <property type="match status" value="1"/>
</dbReference>
<dbReference type="Pfam" id="PF00501">
    <property type="entry name" value="AMP-binding"/>
    <property type="match status" value="1"/>
</dbReference>
<dbReference type="InterPro" id="IPR042099">
    <property type="entry name" value="ANL_N_sf"/>
</dbReference>
<name>A0A0G2T1G7_9ACTN</name>
<dbReference type="InterPro" id="IPR000873">
    <property type="entry name" value="AMP-dep_synth/lig_dom"/>
</dbReference>
<evidence type="ECO:0000313" key="3">
    <source>
        <dbReference type="EMBL" id="AKE48674.1"/>
    </source>
</evidence>
<dbReference type="Gene3D" id="3.40.50.12780">
    <property type="entry name" value="N-terminal domain of ligase-like"/>
    <property type="match status" value="1"/>
</dbReference>
<dbReference type="PROSITE" id="PS00455">
    <property type="entry name" value="AMP_BINDING"/>
    <property type="match status" value="1"/>
</dbReference>
<reference evidence="3" key="1">
    <citation type="submission" date="2014-05" db="EMBL/GenBank/DDBJ databases">
        <title>Cloning and heterologous expression of the enterocin biosynthetic gene cluster in Streptomyces sp. SH-62.</title>
        <authorList>
            <person name="Zhang Y."/>
            <person name="Lu Z."/>
            <person name="Huang S."/>
            <person name="He J."/>
        </authorList>
    </citation>
    <scope>NUCLEOTIDE SEQUENCE</scope>
    <source>
        <strain evidence="3">SH-62</strain>
    </source>
</reference>
<evidence type="ECO:0000259" key="2">
    <source>
        <dbReference type="Pfam" id="PF13193"/>
    </source>
</evidence>
<dbReference type="SUPFAM" id="SSF56801">
    <property type="entry name" value="Acetyl-CoA synthetase-like"/>
    <property type="match status" value="1"/>
</dbReference>
<evidence type="ECO:0000259" key="1">
    <source>
        <dbReference type="Pfam" id="PF00501"/>
    </source>
</evidence>
<dbReference type="AlphaFoldDB" id="A0A0G2T1G7"/>
<gene>
    <name evidence="3" type="primary">entSH</name>
</gene>
<dbReference type="InterPro" id="IPR025110">
    <property type="entry name" value="AMP-bd_C"/>
</dbReference>
<dbReference type="InterPro" id="IPR050237">
    <property type="entry name" value="ATP-dep_AMP-bd_enzyme"/>
</dbReference>
<dbReference type="EMBL" id="KJ867516">
    <property type="protein sequence ID" value="AKE48674.1"/>
    <property type="molecule type" value="Genomic_DNA"/>
</dbReference>
<accession>A0A0G2T1G7</accession>
<dbReference type="GO" id="GO:0016878">
    <property type="term" value="F:acid-thiol ligase activity"/>
    <property type="evidence" value="ECO:0007669"/>
    <property type="project" value="UniProtKB-ARBA"/>
</dbReference>
<sequence>MMLSCLPLKAPVVPCPVETGGKGPPPDATEAISMEPAPQAAARSLIDARDPQAGPRWETISELVKDAASLYGDKQFLRCGDKTLTFSETDTRTDQLAQALIAQGVEPGDRVAIMMDNVADWPLSWFAAIKAGAITVPVNIRFGATDLAHVLKDSQAVLVLASPSCVRLASDVSSRIGHVCTVRTVRELEAGFGDLPVVGPDLAAHTDDTVNFQYTSGTTGFPKACMLSHDYWLRTAWMIAVHSGLRPDDVVLTAQSFSYMDPQWKAVMCLMGGVPLVVLPRFSASGFWHSVRQHQATLTYVLGSMPMLLYKQPPHSGDHDHVMRLVLCSGIPRDFHHAFEDRWGAAWREVYGSTESGLDLIMPPGEGAAVGSGAMGYPPAGKEVIVADEQQRPVQPGHIGEILVRGRPMMKGYWNNPDSTERALRGGWYHTGDLGRSVATGSVVHAGRLKDMIRRGGENIASAEVESVLEAHPAVLAAALVGIPDELFGELPKAFLRLRPGYRPTRATARSVLAHTRRHLAKFKVPAYVEFVDSFPMTPSARIQKRQLLRPGDDQRTGAFDAAADVWV</sequence>
<dbReference type="Gene3D" id="3.30.300.30">
    <property type="match status" value="1"/>
</dbReference>
<feature type="domain" description="AMP-dependent synthetase/ligase" evidence="1">
    <location>
        <begin position="66"/>
        <end position="414"/>
    </location>
</feature>
<dbReference type="Pfam" id="PF13193">
    <property type="entry name" value="AMP-binding_C"/>
    <property type="match status" value="1"/>
</dbReference>